<dbReference type="InterPro" id="IPR004276">
    <property type="entry name" value="GlycoTrans_28_N"/>
</dbReference>
<comment type="caution">
    <text evidence="10">Lacks conserved residue(s) required for the propagation of feature annotation.</text>
</comment>
<comment type="catalytic activity">
    <reaction evidence="10">
        <text>di-trans,octa-cis-undecaprenyl diphospho-N-acetyl-alpha-D-muramoyl-L-alanyl-D-glutamyl-meso-2,6-diaminopimeloyl-D-alanyl-D-alanine + UDP-N-acetyl-alpha-D-glucosamine = di-trans,octa-cis-undecaprenyl diphospho-[N-acetyl-alpha-D-glucosaminyl-(1-&gt;4)]-N-acetyl-alpha-D-muramoyl-L-alanyl-D-glutamyl-meso-2,6-diaminopimeloyl-D-alanyl-D-alanine + UDP + H(+)</text>
        <dbReference type="Rhea" id="RHEA:31227"/>
        <dbReference type="ChEBI" id="CHEBI:15378"/>
        <dbReference type="ChEBI" id="CHEBI:57705"/>
        <dbReference type="ChEBI" id="CHEBI:58223"/>
        <dbReference type="ChEBI" id="CHEBI:61387"/>
        <dbReference type="ChEBI" id="CHEBI:61388"/>
        <dbReference type="EC" id="2.4.1.227"/>
    </reaction>
</comment>
<dbReference type="GO" id="GO:0008360">
    <property type="term" value="P:regulation of cell shape"/>
    <property type="evidence" value="ECO:0007669"/>
    <property type="project" value="UniProtKB-KW"/>
</dbReference>
<dbReference type="Proteomes" id="UP000602745">
    <property type="component" value="Unassembled WGS sequence"/>
</dbReference>
<dbReference type="SUPFAM" id="SSF53756">
    <property type="entry name" value="UDP-Glycosyltransferase/glycogen phosphorylase"/>
    <property type="match status" value="1"/>
</dbReference>
<reference evidence="13" key="1">
    <citation type="journal article" date="2014" name="Int. J. Syst. Evol. Microbiol.">
        <title>Complete genome sequence of Corynebacterium casei LMG S-19264T (=DSM 44701T), isolated from a smear-ripened cheese.</title>
        <authorList>
            <consortium name="US DOE Joint Genome Institute (JGI-PGF)"/>
            <person name="Walter F."/>
            <person name="Albersmeier A."/>
            <person name="Kalinowski J."/>
            <person name="Ruckert C."/>
        </authorList>
    </citation>
    <scope>NUCLEOTIDE SEQUENCE</scope>
    <source>
        <strain evidence="13">CCM 7684</strain>
    </source>
</reference>
<dbReference type="EC" id="2.4.1.227" evidence="10"/>
<dbReference type="GO" id="GO:0051301">
    <property type="term" value="P:cell division"/>
    <property type="evidence" value="ECO:0007669"/>
    <property type="project" value="UniProtKB-KW"/>
</dbReference>
<keyword evidence="8 10" id="KW-0131">Cell cycle</keyword>
<gene>
    <name evidence="10 13" type="primary">murG</name>
    <name evidence="13" type="ORF">GCM10007276_19550</name>
</gene>
<comment type="function">
    <text evidence="10">Cell wall formation. Catalyzes the transfer of a GlcNAc subunit on undecaprenyl-pyrophosphoryl-MurNAc-pentapeptide (lipid intermediate I) to form undecaprenyl-pyrophosphoryl-MurNAc-(pentapeptide)GlcNAc (lipid intermediate II).</text>
</comment>
<evidence type="ECO:0000313" key="13">
    <source>
        <dbReference type="EMBL" id="GGE42331.1"/>
    </source>
</evidence>
<proteinExistence type="inferred from homology"/>
<comment type="caution">
    <text evidence="13">The sequence shown here is derived from an EMBL/GenBank/DDBJ whole genome shotgun (WGS) entry which is preliminary data.</text>
</comment>
<dbReference type="Gene3D" id="3.40.50.2000">
    <property type="entry name" value="Glycogen Phosphorylase B"/>
    <property type="match status" value="2"/>
</dbReference>
<evidence type="ECO:0000259" key="11">
    <source>
        <dbReference type="Pfam" id="PF03033"/>
    </source>
</evidence>
<dbReference type="GO" id="GO:0071555">
    <property type="term" value="P:cell wall organization"/>
    <property type="evidence" value="ECO:0007669"/>
    <property type="project" value="UniProtKB-KW"/>
</dbReference>
<dbReference type="PANTHER" id="PTHR21015:SF22">
    <property type="entry name" value="GLYCOSYLTRANSFERASE"/>
    <property type="match status" value="1"/>
</dbReference>
<feature type="binding site" evidence="10">
    <location>
        <position position="123"/>
    </location>
    <ligand>
        <name>UDP-N-acetyl-alpha-D-glucosamine</name>
        <dbReference type="ChEBI" id="CHEBI:57705"/>
    </ligand>
</feature>
<sequence>MSRTFLLVAGGTGGHLFPAEALAGVLVARGHKVALVTDGRALGYGVAFSSDAIHTVPSATFGSKHPAALARSAWRIVSGLTQSARLIRRLKPAVVVGFGGYPSLPPVLAAQLLGVPTAVHEQNAVLGRANRALAARATRVATGFTRISKAADNLRTKMIPIGNPIRAAVRELAATPYAAPTEGEIRLVVFGGSQGARVMSEVVPAAVARLSPAIRSRLTVIHQARAEDRDLAVSTYEKAGVRADVAPFFTDLPVRIAAAHLVVSRAGASTVAELGAIGRPAILVPLPGSLDQDQFANGSAFADAGGGTVVRQSDLTSEKLSGMLMELFDNPHILAAQAASAKTFGTLDAADRLADLVEEIAGAETRTKT</sequence>
<dbReference type="RefSeq" id="WP_188409542.1">
    <property type="nucleotide sequence ID" value="NZ_BMCP01000002.1"/>
</dbReference>
<keyword evidence="2 10" id="KW-0132">Cell division</keyword>
<feature type="domain" description="Glycosyltransferase family 28 N-terminal" evidence="11">
    <location>
        <begin position="5"/>
        <end position="141"/>
    </location>
</feature>
<feature type="domain" description="Glycosyl transferase family 28 C-terminal" evidence="12">
    <location>
        <begin position="187"/>
        <end position="353"/>
    </location>
</feature>
<comment type="pathway">
    <text evidence="10">Cell wall biogenesis; peptidoglycan biosynthesis.</text>
</comment>
<keyword evidence="9 10" id="KW-0961">Cell wall biogenesis/degradation</keyword>
<evidence type="ECO:0000256" key="5">
    <source>
        <dbReference type="ARBA" id="ARBA00022960"/>
    </source>
</evidence>
<feature type="binding site" evidence="10">
    <location>
        <position position="193"/>
    </location>
    <ligand>
        <name>UDP-N-acetyl-alpha-D-glucosamine</name>
        <dbReference type="ChEBI" id="CHEBI:57705"/>
    </ligand>
</feature>
<dbReference type="GO" id="GO:0005975">
    <property type="term" value="P:carbohydrate metabolic process"/>
    <property type="evidence" value="ECO:0007669"/>
    <property type="project" value="InterPro"/>
</dbReference>
<dbReference type="EMBL" id="BMCP01000002">
    <property type="protein sequence ID" value="GGE42331.1"/>
    <property type="molecule type" value="Genomic_DNA"/>
</dbReference>
<evidence type="ECO:0000256" key="8">
    <source>
        <dbReference type="ARBA" id="ARBA00023306"/>
    </source>
</evidence>
<evidence type="ECO:0000259" key="12">
    <source>
        <dbReference type="Pfam" id="PF04101"/>
    </source>
</evidence>
<dbReference type="Pfam" id="PF04101">
    <property type="entry name" value="Glyco_tran_28_C"/>
    <property type="match status" value="1"/>
</dbReference>
<evidence type="ECO:0000313" key="14">
    <source>
        <dbReference type="Proteomes" id="UP000602745"/>
    </source>
</evidence>
<dbReference type="GO" id="GO:0009252">
    <property type="term" value="P:peptidoglycan biosynthetic process"/>
    <property type="evidence" value="ECO:0007669"/>
    <property type="project" value="UniProtKB-UniRule"/>
</dbReference>
<dbReference type="PANTHER" id="PTHR21015">
    <property type="entry name" value="UDP-N-ACETYLGLUCOSAMINE--N-ACETYLMURAMYL-(PENTAPEPTIDE) PYROPHOSPHORYL-UNDECAPRENOL N-ACETYLGLUCOSAMINE TRANSFERASE 1"/>
    <property type="match status" value="1"/>
</dbReference>
<dbReference type="Pfam" id="PF03033">
    <property type="entry name" value="Glyco_transf_28"/>
    <property type="match status" value="1"/>
</dbReference>
<feature type="binding site" evidence="10">
    <location>
        <position position="166"/>
    </location>
    <ligand>
        <name>UDP-N-acetyl-alpha-D-glucosamine</name>
        <dbReference type="ChEBI" id="CHEBI:57705"/>
    </ligand>
</feature>
<feature type="binding site" evidence="10">
    <location>
        <begin position="12"/>
        <end position="14"/>
    </location>
    <ligand>
        <name>UDP-N-acetyl-alpha-D-glucosamine</name>
        <dbReference type="ChEBI" id="CHEBI:57705"/>
    </ligand>
</feature>
<protein>
    <recommendedName>
        <fullName evidence="10">UDP-N-acetylglucosamine--N-acetylmuramyl-(pentapeptide) pyrophosphoryl-undecaprenol N-acetylglucosamine transferase</fullName>
        <ecNumber evidence="10">2.4.1.227</ecNumber>
    </recommendedName>
    <alternativeName>
        <fullName evidence="10">Undecaprenyl-PP-MurNAc-pentapeptide-UDPGlcNAc GlcNAc transferase</fullName>
    </alternativeName>
</protein>
<keyword evidence="3 10" id="KW-0328">Glycosyltransferase</keyword>
<evidence type="ECO:0000256" key="9">
    <source>
        <dbReference type="ARBA" id="ARBA00023316"/>
    </source>
</evidence>
<keyword evidence="4 10" id="KW-0808">Transferase</keyword>
<evidence type="ECO:0000256" key="2">
    <source>
        <dbReference type="ARBA" id="ARBA00022618"/>
    </source>
</evidence>
<dbReference type="UniPathway" id="UPA00219"/>
<evidence type="ECO:0000256" key="7">
    <source>
        <dbReference type="ARBA" id="ARBA00023136"/>
    </source>
</evidence>
<dbReference type="HAMAP" id="MF_00033">
    <property type="entry name" value="MurG"/>
    <property type="match status" value="1"/>
</dbReference>
<dbReference type="NCBIfam" id="TIGR01133">
    <property type="entry name" value="murG"/>
    <property type="match status" value="1"/>
</dbReference>
<dbReference type="InterPro" id="IPR007235">
    <property type="entry name" value="Glyco_trans_28_C"/>
</dbReference>
<keyword evidence="14" id="KW-1185">Reference proteome</keyword>
<evidence type="ECO:0000256" key="10">
    <source>
        <dbReference type="HAMAP-Rule" id="MF_00033"/>
    </source>
</evidence>
<evidence type="ECO:0000256" key="4">
    <source>
        <dbReference type="ARBA" id="ARBA00022679"/>
    </source>
</evidence>
<dbReference type="CDD" id="cd03785">
    <property type="entry name" value="GT28_MurG"/>
    <property type="match status" value="1"/>
</dbReference>
<reference evidence="13" key="2">
    <citation type="submission" date="2020-09" db="EMBL/GenBank/DDBJ databases">
        <authorList>
            <person name="Sun Q."/>
            <person name="Sedlacek I."/>
        </authorList>
    </citation>
    <scope>NUCLEOTIDE SEQUENCE</scope>
    <source>
        <strain evidence="13">CCM 7684</strain>
    </source>
</reference>
<name>A0A8J2YHA4_9RHOB</name>
<evidence type="ECO:0000256" key="1">
    <source>
        <dbReference type="ARBA" id="ARBA00022475"/>
    </source>
</evidence>
<dbReference type="InterPro" id="IPR006009">
    <property type="entry name" value="GlcNAc_MurG"/>
</dbReference>
<keyword evidence="5 10" id="KW-0133">Cell shape</keyword>
<comment type="subcellular location">
    <subcellularLocation>
        <location evidence="10">Cell membrane</location>
        <topology evidence="10">Peripheral membrane protein</topology>
        <orientation evidence="10">Cytoplasmic side</orientation>
    </subcellularLocation>
</comment>
<organism evidence="13 14">
    <name type="scientific">Agaricicola taiwanensis</name>
    <dbReference type="NCBI Taxonomy" id="591372"/>
    <lineage>
        <taxon>Bacteria</taxon>
        <taxon>Pseudomonadati</taxon>
        <taxon>Pseudomonadota</taxon>
        <taxon>Alphaproteobacteria</taxon>
        <taxon>Rhodobacterales</taxon>
        <taxon>Paracoccaceae</taxon>
        <taxon>Agaricicola</taxon>
    </lineage>
</organism>
<feature type="binding site" evidence="10">
    <location>
        <position position="294"/>
    </location>
    <ligand>
        <name>UDP-N-acetyl-alpha-D-glucosamine</name>
        <dbReference type="ChEBI" id="CHEBI:57705"/>
    </ligand>
</feature>
<keyword evidence="7 10" id="KW-0472">Membrane</keyword>
<evidence type="ECO:0000256" key="3">
    <source>
        <dbReference type="ARBA" id="ARBA00022676"/>
    </source>
</evidence>
<keyword evidence="6 10" id="KW-0573">Peptidoglycan synthesis</keyword>
<comment type="similarity">
    <text evidence="10">Belongs to the glycosyltransferase 28 family. MurG subfamily.</text>
</comment>
<dbReference type="GO" id="GO:0050511">
    <property type="term" value="F:undecaprenyldiphospho-muramoylpentapeptide beta-N-acetylglucosaminyltransferase activity"/>
    <property type="evidence" value="ECO:0007669"/>
    <property type="project" value="UniProtKB-UniRule"/>
</dbReference>
<dbReference type="GO" id="GO:0005886">
    <property type="term" value="C:plasma membrane"/>
    <property type="evidence" value="ECO:0007669"/>
    <property type="project" value="UniProtKB-SubCell"/>
</dbReference>
<keyword evidence="1 10" id="KW-1003">Cell membrane</keyword>
<evidence type="ECO:0000256" key="6">
    <source>
        <dbReference type="ARBA" id="ARBA00022984"/>
    </source>
</evidence>
<dbReference type="AlphaFoldDB" id="A0A8J2YHA4"/>
<accession>A0A8J2YHA4</accession>